<feature type="DNA-binding region" description="H-T-H motif" evidence="4">
    <location>
        <begin position="20"/>
        <end position="39"/>
    </location>
</feature>
<dbReference type="Pfam" id="PF02909">
    <property type="entry name" value="TetR_C_1"/>
    <property type="match status" value="1"/>
</dbReference>
<keyword evidence="2 4" id="KW-0238">DNA-binding</keyword>
<dbReference type="PROSITE" id="PS50977">
    <property type="entry name" value="HTH_TETR_2"/>
    <property type="match status" value="1"/>
</dbReference>
<dbReference type="InterPro" id="IPR036271">
    <property type="entry name" value="Tet_transcr_reg_TetR-rel_C_sf"/>
</dbReference>
<dbReference type="InterPro" id="IPR001647">
    <property type="entry name" value="HTH_TetR"/>
</dbReference>
<evidence type="ECO:0000256" key="1">
    <source>
        <dbReference type="ARBA" id="ARBA00023015"/>
    </source>
</evidence>
<dbReference type="Proteomes" id="UP000658127">
    <property type="component" value="Unassembled WGS sequence"/>
</dbReference>
<evidence type="ECO:0000259" key="5">
    <source>
        <dbReference type="PROSITE" id="PS50977"/>
    </source>
</evidence>
<evidence type="ECO:0000313" key="7">
    <source>
        <dbReference type="Proteomes" id="UP000658127"/>
    </source>
</evidence>
<keyword evidence="7" id="KW-1185">Reference proteome</keyword>
<dbReference type="InterPro" id="IPR004111">
    <property type="entry name" value="Repressor_TetR_C"/>
</dbReference>
<evidence type="ECO:0000256" key="3">
    <source>
        <dbReference type="ARBA" id="ARBA00023163"/>
    </source>
</evidence>
<evidence type="ECO:0000256" key="2">
    <source>
        <dbReference type="ARBA" id="ARBA00023125"/>
    </source>
</evidence>
<dbReference type="PANTHER" id="PTHR30055">
    <property type="entry name" value="HTH-TYPE TRANSCRIPTIONAL REGULATOR RUTR"/>
    <property type="match status" value="1"/>
</dbReference>
<keyword evidence="1" id="KW-0805">Transcription regulation</keyword>
<name>A0ABQ2KSL4_9NOCA</name>
<evidence type="ECO:0000256" key="4">
    <source>
        <dbReference type="PROSITE-ProRule" id="PRU00335"/>
    </source>
</evidence>
<dbReference type="SUPFAM" id="SSF46689">
    <property type="entry name" value="Homeodomain-like"/>
    <property type="match status" value="1"/>
</dbReference>
<evidence type="ECO:0000313" key="6">
    <source>
        <dbReference type="EMBL" id="GGN91824.1"/>
    </source>
</evidence>
<feature type="domain" description="HTH tetR-type" evidence="5">
    <location>
        <begin position="1"/>
        <end position="57"/>
    </location>
</feature>
<accession>A0ABQ2KSL4</accession>
<dbReference type="InterPro" id="IPR009057">
    <property type="entry name" value="Homeodomain-like_sf"/>
</dbReference>
<sequence>MAIRDAALGVIDAEGIEAVTMRSVSRVLGVDAKSLYHYVDDKDDLLDAVAEHLLEQLHPPTPTDSIEGDLRAWAQEFRRVTLAHPRAATLVLTRQLSSTAGLAPVESILTVLRRTGCSAEQAVHLMRSLLATMIGTLLREVSAGPTFGTTDPEGIADRQHTLETSGLPQVAQAAPHLARFDRNREFDFTVDLMVGLITTHLDPSGGE</sequence>
<proteinExistence type="predicted"/>
<dbReference type="EMBL" id="BMNE01000006">
    <property type="protein sequence ID" value="GGN91824.1"/>
    <property type="molecule type" value="Genomic_DNA"/>
</dbReference>
<gene>
    <name evidence="6" type="ORF">GCM10011610_52510</name>
</gene>
<reference evidence="7" key="1">
    <citation type="journal article" date="2019" name="Int. J. Syst. Evol. Microbiol.">
        <title>The Global Catalogue of Microorganisms (GCM) 10K type strain sequencing project: providing services to taxonomists for standard genome sequencing and annotation.</title>
        <authorList>
            <consortium name="The Broad Institute Genomics Platform"/>
            <consortium name="The Broad Institute Genome Sequencing Center for Infectious Disease"/>
            <person name="Wu L."/>
            <person name="Ma J."/>
        </authorList>
    </citation>
    <scope>NUCLEOTIDE SEQUENCE [LARGE SCALE GENOMIC DNA]</scope>
    <source>
        <strain evidence="7">CGMCC 4.7329</strain>
    </source>
</reference>
<comment type="caution">
    <text evidence="6">The sequence shown here is derived from an EMBL/GenBank/DDBJ whole genome shotgun (WGS) entry which is preliminary data.</text>
</comment>
<dbReference type="Pfam" id="PF00440">
    <property type="entry name" value="TetR_N"/>
    <property type="match status" value="1"/>
</dbReference>
<dbReference type="SUPFAM" id="SSF48498">
    <property type="entry name" value="Tetracyclin repressor-like, C-terminal domain"/>
    <property type="match status" value="1"/>
</dbReference>
<organism evidence="6 7">
    <name type="scientific">Nocardia rhizosphaerihabitans</name>
    <dbReference type="NCBI Taxonomy" id="1691570"/>
    <lineage>
        <taxon>Bacteria</taxon>
        <taxon>Bacillati</taxon>
        <taxon>Actinomycetota</taxon>
        <taxon>Actinomycetes</taxon>
        <taxon>Mycobacteriales</taxon>
        <taxon>Nocardiaceae</taxon>
        <taxon>Nocardia</taxon>
    </lineage>
</organism>
<protein>
    <submittedName>
        <fullName evidence="6">TetR family transcriptional regulator</fullName>
    </submittedName>
</protein>
<dbReference type="Gene3D" id="1.10.357.10">
    <property type="entry name" value="Tetracycline Repressor, domain 2"/>
    <property type="match status" value="1"/>
</dbReference>
<keyword evidence="3" id="KW-0804">Transcription</keyword>
<dbReference type="InterPro" id="IPR050109">
    <property type="entry name" value="HTH-type_TetR-like_transc_reg"/>
</dbReference>
<dbReference type="PANTHER" id="PTHR30055:SF151">
    <property type="entry name" value="TRANSCRIPTIONAL REGULATORY PROTEIN"/>
    <property type="match status" value="1"/>
</dbReference>